<gene>
    <name evidence="3" type="ORF">SeLEV6574_g01165</name>
    <name evidence="4" type="ORF">SeMB42_g00553</name>
</gene>
<dbReference type="CDD" id="cd03062">
    <property type="entry name" value="TRX_Fd_Sucrase"/>
    <property type="match status" value="1"/>
</dbReference>
<dbReference type="AlphaFoldDB" id="A0A507DGG3"/>
<accession>A0A507DGG3</accession>
<proteinExistence type="predicted"/>
<organism evidence="3 6">
    <name type="scientific">Synchytrium endobioticum</name>
    <dbReference type="NCBI Taxonomy" id="286115"/>
    <lineage>
        <taxon>Eukaryota</taxon>
        <taxon>Fungi</taxon>
        <taxon>Fungi incertae sedis</taxon>
        <taxon>Chytridiomycota</taxon>
        <taxon>Chytridiomycota incertae sedis</taxon>
        <taxon>Chytridiomycetes</taxon>
        <taxon>Synchytriales</taxon>
        <taxon>Synchytriaceae</taxon>
        <taxon>Synchytrium</taxon>
    </lineage>
</organism>
<dbReference type="VEuPathDB" id="FungiDB:SeMB42_g00553"/>
<comment type="caution">
    <text evidence="3">The sequence shown here is derived from an EMBL/GenBank/DDBJ whole genome shotgun (WGS) entry which is preliminary data.</text>
</comment>
<keyword evidence="2" id="KW-0732">Signal</keyword>
<feature type="region of interest" description="Disordered" evidence="1">
    <location>
        <begin position="35"/>
        <end position="64"/>
    </location>
</feature>
<sequence>MAALIAIVSSFFHDLIAGRSPVTVPQSEKLIIATSAPSFQPETSPKAKKQKSKNENDEKPAVTGYPDNAYFTEEDPCASCEQGCDHPKLPSSLEKTIDYGEPLLGTMKPYALHICIIEGSSSGWPERIEQDPTTITAKFTDLAHKTHTDYRVLVSAIDISYTPSDLHVSPEQASGRGVDIMILPHKWILRGVRLDQIGGVLDSLIHSKTLDASIRVNKMADKDVFIFVCTHKKRDRRCGVAGPMLIDEFTVALKELTNELDGYKIHVCGISHIGGHKFAGNLILYAPKTHGDWYGRVKTCHVRSIIQESILEGKVFKSLWRGQMNKSPSLTW</sequence>
<dbReference type="Proteomes" id="UP000320475">
    <property type="component" value="Unassembled WGS sequence"/>
</dbReference>
<evidence type="ECO:0000313" key="3">
    <source>
        <dbReference type="EMBL" id="TPX49978.1"/>
    </source>
</evidence>
<dbReference type="Pfam" id="PF06999">
    <property type="entry name" value="Suc_Fer-like"/>
    <property type="match status" value="1"/>
</dbReference>
<name>A0A507DGG3_9FUNG</name>
<dbReference type="PANTHER" id="PTHR31902">
    <property type="entry name" value="ACTIN PATCHES DISTAL PROTEIN 1"/>
    <property type="match status" value="1"/>
</dbReference>
<feature type="signal peptide" evidence="2">
    <location>
        <begin position="1"/>
        <end position="18"/>
    </location>
</feature>
<dbReference type="STRING" id="286115.A0A507DGG3"/>
<evidence type="ECO:0000313" key="5">
    <source>
        <dbReference type="Proteomes" id="UP000317494"/>
    </source>
</evidence>
<dbReference type="Proteomes" id="UP000317494">
    <property type="component" value="Unassembled WGS sequence"/>
</dbReference>
<feature type="chain" id="PRO_5036131048" evidence="2">
    <location>
        <begin position="19"/>
        <end position="332"/>
    </location>
</feature>
<dbReference type="InterPro" id="IPR036249">
    <property type="entry name" value="Thioredoxin-like_sf"/>
</dbReference>
<protein>
    <submittedName>
        <fullName evidence="3">Uncharacterized protein</fullName>
    </submittedName>
</protein>
<evidence type="ECO:0000313" key="4">
    <source>
        <dbReference type="EMBL" id="TPX53919.1"/>
    </source>
</evidence>
<evidence type="ECO:0000313" key="6">
    <source>
        <dbReference type="Proteomes" id="UP000320475"/>
    </source>
</evidence>
<dbReference type="InterPro" id="IPR009737">
    <property type="entry name" value="Aim32/Apd1-like"/>
</dbReference>
<dbReference type="PANTHER" id="PTHR31902:SF14">
    <property type="entry name" value="ACTIN PATCHES DISTAL PROTEIN 1"/>
    <property type="match status" value="1"/>
</dbReference>
<dbReference type="EMBL" id="QEAN01000011">
    <property type="protein sequence ID" value="TPX53919.1"/>
    <property type="molecule type" value="Genomic_DNA"/>
</dbReference>
<evidence type="ECO:0000256" key="1">
    <source>
        <dbReference type="SAM" id="MobiDB-lite"/>
    </source>
</evidence>
<dbReference type="Gene3D" id="3.40.30.10">
    <property type="entry name" value="Glutaredoxin"/>
    <property type="match status" value="1"/>
</dbReference>
<dbReference type="EMBL" id="QEAM01000024">
    <property type="protein sequence ID" value="TPX49978.1"/>
    <property type="molecule type" value="Genomic_DNA"/>
</dbReference>
<evidence type="ECO:0000256" key="2">
    <source>
        <dbReference type="SAM" id="SignalP"/>
    </source>
</evidence>
<dbReference type="SUPFAM" id="SSF52833">
    <property type="entry name" value="Thioredoxin-like"/>
    <property type="match status" value="1"/>
</dbReference>
<reference evidence="5 6" key="1">
    <citation type="journal article" date="2019" name="Sci. Rep.">
        <title>Comparative genomics of chytrid fungi reveal insights into the obligate biotrophic and pathogenic lifestyle of Synchytrium endobioticum.</title>
        <authorList>
            <person name="van de Vossenberg B.T.L.H."/>
            <person name="Warris S."/>
            <person name="Nguyen H.D.T."/>
            <person name="van Gent-Pelzer M.P.E."/>
            <person name="Joly D.L."/>
            <person name="van de Geest H.C."/>
            <person name="Bonants P.J.M."/>
            <person name="Smith D.S."/>
            <person name="Levesque C.A."/>
            <person name="van der Lee T.A.J."/>
        </authorList>
    </citation>
    <scope>NUCLEOTIDE SEQUENCE [LARGE SCALE GENOMIC DNA]</scope>
    <source>
        <strain evidence="3 6">LEV6574</strain>
        <strain evidence="4 5">MB42</strain>
    </source>
</reference>
<dbReference type="OrthoDB" id="10253744at2759"/>
<keyword evidence="5" id="KW-1185">Reference proteome</keyword>